<dbReference type="EMBL" id="CAESAO010000013">
    <property type="protein sequence ID" value="CAB4337276.1"/>
    <property type="molecule type" value="Genomic_DNA"/>
</dbReference>
<evidence type="ECO:0000256" key="5">
    <source>
        <dbReference type="ARBA" id="ARBA00023125"/>
    </source>
</evidence>
<name>A0A6J5Z6W8_9ZZZZ</name>
<evidence type="ECO:0000256" key="3">
    <source>
        <dbReference type="ARBA" id="ARBA00022737"/>
    </source>
</evidence>
<sequence>MAFRGTFDHTFDAKNRLTVPVKFRASLSDGVVVAKGVERCVSVWTPDDYEAFVASALGELNPLSPQSRDLQRYFSANAVETELDAAGRVMVPPFLLEHGSLGKDVVVTGAGPCIEIWDRAAWATENAKLAADVLDITATLGQAN</sequence>
<evidence type="ECO:0000256" key="6">
    <source>
        <dbReference type="ARBA" id="ARBA00023163"/>
    </source>
</evidence>
<dbReference type="InterPro" id="IPR020603">
    <property type="entry name" value="MraZ_dom"/>
</dbReference>
<feature type="domain" description="SpoVT-AbrB" evidence="7">
    <location>
        <begin position="6"/>
        <end position="48"/>
    </location>
</feature>
<proteinExistence type="inferred from homology"/>
<accession>A0A6J5Z6W8</accession>
<evidence type="ECO:0000256" key="1">
    <source>
        <dbReference type="ARBA" id="ARBA00013860"/>
    </source>
</evidence>
<feature type="domain" description="SpoVT-AbrB" evidence="7">
    <location>
        <begin position="78"/>
        <end position="121"/>
    </location>
</feature>
<dbReference type="CDD" id="cd16321">
    <property type="entry name" value="MraZ_C"/>
    <property type="match status" value="1"/>
</dbReference>
<dbReference type="AlphaFoldDB" id="A0A6J5Z6W8"/>
<dbReference type="HAMAP" id="MF_01008">
    <property type="entry name" value="MraZ"/>
    <property type="match status" value="1"/>
</dbReference>
<protein>
    <recommendedName>
        <fullName evidence="1">Transcriptional regulator MraZ</fullName>
    </recommendedName>
</protein>
<dbReference type="CDD" id="cd16320">
    <property type="entry name" value="MraZ_N"/>
    <property type="match status" value="1"/>
</dbReference>
<evidence type="ECO:0000256" key="4">
    <source>
        <dbReference type="ARBA" id="ARBA00023015"/>
    </source>
</evidence>
<reference evidence="8" key="1">
    <citation type="submission" date="2020-05" db="EMBL/GenBank/DDBJ databases">
        <authorList>
            <person name="Chiriac C."/>
            <person name="Salcher M."/>
            <person name="Ghai R."/>
            <person name="Kavagutti S V."/>
        </authorList>
    </citation>
    <scope>NUCLEOTIDE SEQUENCE</scope>
</reference>
<dbReference type="PROSITE" id="PS51740">
    <property type="entry name" value="SPOVT_ABRB"/>
    <property type="match status" value="2"/>
</dbReference>
<keyword evidence="2" id="KW-0963">Cytoplasm</keyword>
<dbReference type="InterPro" id="IPR035642">
    <property type="entry name" value="MraZ_N"/>
</dbReference>
<dbReference type="InterPro" id="IPR038619">
    <property type="entry name" value="MraZ_sf"/>
</dbReference>
<evidence type="ECO:0000256" key="2">
    <source>
        <dbReference type="ARBA" id="ARBA00022490"/>
    </source>
</evidence>
<dbReference type="Pfam" id="PF02381">
    <property type="entry name" value="MraZ"/>
    <property type="match status" value="2"/>
</dbReference>
<keyword evidence="3" id="KW-0677">Repeat</keyword>
<dbReference type="NCBIfam" id="TIGR00242">
    <property type="entry name" value="division/cell wall cluster transcriptional repressor MraZ"/>
    <property type="match status" value="1"/>
</dbReference>
<keyword evidence="5" id="KW-0238">DNA-binding</keyword>
<dbReference type="InterPro" id="IPR035644">
    <property type="entry name" value="MraZ_C"/>
</dbReference>
<dbReference type="Gene3D" id="3.40.1550.20">
    <property type="entry name" value="Transcriptional regulator MraZ domain"/>
    <property type="match status" value="1"/>
</dbReference>
<dbReference type="InterPro" id="IPR007159">
    <property type="entry name" value="SpoVT-AbrB_dom"/>
</dbReference>
<dbReference type="PANTHER" id="PTHR34701">
    <property type="entry name" value="TRANSCRIPTIONAL REGULATOR MRAZ"/>
    <property type="match status" value="1"/>
</dbReference>
<dbReference type="InterPro" id="IPR003444">
    <property type="entry name" value="MraZ"/>
</dbReference>
<organism evidence="8">
    <name type="scientific">freshwater metagenome</name>
    <dbReference type="NCBI Taxonomy" id="449393"/>
    <lineage>
        <taxon>unclassified sequences</taxon>
        <taxon>metagenomes</taxon>
        <taxon>ecological metagenomes</taxon>
    </lineage>
</organism>
<dbReference type="GO" id="GO:0003700">
    <property type="term" value="F:DNA-binding transcription factor activity"/>
    <property type="evidence" value="ECO:0007669"/>
    <property type="project" value="InterPro"/>
</dbReference>
<dbReference type="GO" id="GO:2000143">
    <property type="term" value="P:negative regulation of DNA-templated transcription initiation"/>
    <property type="evidence" value="ECO:0007669"/>
    <property type="project" value="TreeGrafter"/>
</dbReference>
<evidence type="ECO:0000313" key="8">
    <source>
        <dbReference type="EMBL" id="CAB4337276.1"/>
    </source>
</evidence>
<dbReference type="PANTHER" id="PTHR34701:SF1">
    <property type="entry name" value="TRANSCRIPTIONAL REGULATOR MRAZ"/>
    <property type="match status" value="1"/>
</dbReference>
<gene>
    <name evidence="8" type="ORF">UFOPK3522_00284</name>
</gene>
<dbReference type="SUPFAM" id="SSF89447">
    <property type="entry name" value="AbrB/MazE/MraZ-like"/>
    <property type="match status" value="1"/>
</dbReference>
<keyword evidence="6" id="KW-0804">Transcription</keyword>
<dbReference type="InterPro" id="IPR037914">
    <property type="entry name" value="SpoVT-AbrB_sf"/>
</dbReference>
<dbReference type="GO" id="GO:0000976">
    <property type="term" value="F:transcription cis-regulatory region binding"/>
    <property type="evidence" value="ECO:0007669"/>
    <property type="project" value="TreeGrafter"/>
</dbReference>
<evidence type="ECO:0000259" key="7">
    <source>
        <dbReference type="PROSITE" id="PS51740"/>
    </source>
</evidence>
<keyword evidence="4" id="KW-0805">Transcription regulation</keyword>